<dbReference type="SUPFAM" id="SSF53474">
    <property type="entry name" value="alpha/beta-Hydrolases"/>
    <property type="match status" value="1"/>
</dbReference>
<gene>
    <name evidence="2" type="ORF">SteCoe_24247</name>
</gene>
<dbReference type="PANTHER" id="PTHR42972:SF8">
    <property type="entry name" value="POLYHYDROXYBUTYRATE DEPOLYMERASE"/>
    <property type="match status" value="1"/>
</dbReference>
<evidence type="ECO:0000313" key="2">
    <source>
        <dbReference type="EMBL" id="OMJ76383.1"/>
    </source>
</evidence>
<dbReference type="InterPro" id="IPR029058">
    <property type="entry name" value="AB_hydrolase_fold"/>
</dbReference>
<dbReference type="AlphaFoldDB" id="A0A1R2BHX3"/>
<dbReference type="EMBL" id="MPUH01000634">
    <property type="protein sequence ID" value="OMJ76383.1"/>
    <property type="molecule type" value="Genomic_DNA"/>
</dbReference>
<accession>A0A1R2BHX3</accession>
<protein>
    <submittedName>
        <fullName evidence="2">Uncharacterized protein</fullName>
    </submittedName>
</protein>
<keyword evidence="1" id="KW-0732">Signal</keyword>
<evidence type="ECO:0000256" key="1">
    <source>
        <dbReference type="SAM" id="SignalP"/>
    </source>
</evidence>
<proteinExistence type="predicted"/>
<comment type="caution">
    <text evidence="2">The sequence shown here is derived from an EMBL/GenBank/DDBJ whole genome shotgun (WGS) entry which is preliminary data.</text>
</comment>
<sequence length="326" mass="35663">MKIVRPSEIMFVLALANVALMVHAVPYTVSGVSSGGYMAQQMHIAYSSTVAGAAIVAAGPYHCSMGSTARVQTACTVNPWLINLPSSVTAANNYAADGAIDPISNLNNDKVFIFSGTSDQRILQSVVQQTLNFYTELAPTINITTMFDIPANHGWVTKVEGNPCWYLGPPYVVACGVDLSGIIYSTLYGTPVAKGNFNNSNLFMFDQSDYGDVWQAGMSTRGFMYANEYCRSNPAKCPLHVNFHGCEQSYQTLGLTYIKEMGFGEWAETNLVIIMFPQAMESIENPEGCWDFWGYTGSNFEVKAGLQPTIIQNMTQNYLTIAQNLV</sequence>
<dbReference type="Proteomes" id="UP000187209">
    <property type="component" value="Unassembled WGS sequence"/>
</dbReference>
<feature type="signal peptide" evidence="1">
    <location>
        <begin position="1"/>
        <end position="24"/>
    </location>
</feature>
<dbReference type="OrthoDB" id="10264969at2759"/>
<dbReference type="Gene3D" id="3.40.50.1820">
    <property type="entry name" value="alpha/beta hydrolase"/>
    <property type="match status" value="1"/>
</dbReference>
<name>A0A1R2BHX3_9CILI</name>
<organism evidence="2 3">
    <name type="scientific">Stentor coeruleus</name>
    <dbReference type="NCBI Taxonomy" id="5963"/>
    <lineage>
        <taxon>Eukaryota</taxon>
        <taxon>Sar</taxon>
        <taxon>Alveolata</taxon>
        <taxon>Ciliophora</taxon>
        <taxon>Postciliodesmatophora</taxon>
        <taxon>Heterotrichea</taxon>
        <taxon>Heterotrichida</taxon>
        <taxon>Stentoridae</taxon>
        <taxon>Stentor</taxon>
    </lineage>
</organism>
<dbReference type="PANTHER" id="PTHR42972">
    <property type="entry name" value="TOL-PAL SYSTEM PROTEIN TOLB"/>
    <property type="match status" value="1"/>
</dbReference>
<feature type="chain" id="PRO_5012073960" evidence="1">
    <location>
        <begin position="25"/>
        <end position="326"/>
    </location>
</feature>
<reference evidence="2 3" key="1">
    <citation type="submission" date="2016-11" db="EMBL/GenBank/DDBJ databases">
        <title>The macronuclear genome of Stentor coeruleus: a giant cell with tiny introns.</title>
        <authorList>
            <person name="Slabodnick M."/>
            <person name="Ruby J.G."/>
            <person name="Reiff S.B."/>
            <person name="Swart E.C."/>
            <person name="Gosai S."/>
            <person name="Prabakaran S."/>
            <person name="Witkowska E."/>
            <person name="Larue G.E."/>
            <person name="Fisher S."/>
            <person name="Freeman R.M."/>
            <person name="Gunawardena J."/>
            <person name="Chu W."/>
            <person name="Stover N.A."/>
            <person name="Gregory B.D."/>
            <person name="Nowacki M."/>
            <person name="Derisi J."/>
            <person name="Roy S.W."/>
            <person name="Marshall W.F."/>
            <person name="Sood P."/>
        </authorList>
    </citation>
    <scope>NUCLEOTIDE SEQUENCE [LARGE SCALE GENOMIC DNA]</scope>
    <source>
        <strain evidence="2">WM001</strain>
    </source>
</reference>
<keyword evidence="3" id="KW-1185">Reference proteome</keyword>
<evidence type="ECO:0000313" key="3">
    <source>
        <dbReference type="Proteomes" id="UP000187209"/>
    </source>
</evidence>